<sequence>MNRIIGIITMTLNLIILVRDTREPTCSQLAILTDELIQADKIKFVIVDFEFTMINRKDLLLVSGSMSNSLDKYKPVKLEGKPIVLTTTNKLKMLQNREVKKVMQRVGRIFRNKPELLLLLLGQLEASLKLKGGTILSTTYINQYLHTDNRIPVIVFWNGTTDKEILQKLGLNRKMLNITSYSDNNNNYFNLKLLEISGSTSKLLYSSRIGYQEKNGYYKMPI</sequence>
<evidence type="ECO:0000313" key="3">
    <source>
        <dbReference type="Proteomes" id="UP000475862"/>
    </source>
</evidence>
<feature type="chain" id="PRO_5026353830" evidence="1">
    <location>
        <begin position="21"/>
        <end position="222"/>
    </location>
</feature>
<reference evidence="2 3" key="1">
    <citation type="submission" date="2019-08" db="EMBL/GenBank/DDBJ databases">
        <title>The genome of the soybean aphid Biotype 1, its phylome, world population structure and adaptation to the North American continent.</title>
        <authorList>
            <person name="Giordano R."/>
            <person name="Donthu R.K."/>
            <person name="Hernandez A.G."/>
            <person name="Wright C.L."/>
            <person name="Zimin A.V."/>
        </authorList>
    </citation>
    <scope>NUCLEOTIDE SEQUENCE [LARGE SCALE GENOMIC DNA]</scope>
    <source>
        <tissue evidence="2">Whole aphids</tissue>
    </source>
</reference>
<organism evidence="2 3">
    <name type="scientific">Aphis glycines</name>
    <name type="common">Soybean aphid</name>
    <dbReference type="NCBI Taxonomy" id="307491"/>
    <lineage>
        <taxon>Eukaryota</taxon>
        <taxon>Metazoa</taxon>
        <taxon>Ecdysozoa</taxon>
        <taxon>Arthropoda</taxon>
        <taxon>Hexapoda</taxon>
        <taxon>Insecta</taxon>
        <taxon>Pterygota</taxon>
        <taxon>Neoptera</taxon>
        <taxon>Paraneoptera</taxon>
        <taxon>Hemiptera</taxon>
        <taxon>Sternorrhyncha</taxon>
        <taxon>Aphidomorpha</taxon>
        <taxon>Aphidoidea</taxon>
        <taxon>Aphididae</taxon>
        <taxon>Aphidini</taxon>
        <taxon>Aphis</taxon>
        <taxon>Aphis</taxon>
    </lineage>
</organism>
<protein>
    <submittedName>
        <fullName evidence="2">Uncharacterized protein</fullName>
    </submittedName>
</protein>
<keyword evidence="1" id="KW-0732">Signal</keyword>
<dbReference type="OrthoDB" id="6618524at2759"/>
<comment type="caution">
    <text evidence="2">The sequence shown here is derived from an EMBL/GenBank/DDBJ whole genome shotgun (WGS) entry which is preliminary data.</text>
</comment>
<dbReference type="AlphaFoldDB" id="A0A6G0ST99"/>
<accession>A0A6G0ST99</accession>
<gene>
    <name evidence="2" type="ORF">AGLY_018091</name>
</gene>
<feature type="signal peptide" evidence="1">
    <location>
        <begin position="1"/>
        <end position="20"/>
    </location>
</feature>
<evidence type="ECO:0000313" key="2">
    <source>
        <dbReference type="EMBL" id="KAE9521492.1"/>
    </source>
</evidence>
<keyword evidence="3" id="KW-1185">Reference proteome</keyword>
<name>A0A6G0ST99_APHGL</name>
<proteinExistence type="predicted"/>
<dbReference type="Proteomes" id="UP000475862">
    <property type="component" value="Unassembled WGS sequence"/>
</dbReference>
<evidence type="ECO:0000256" key="1">
    <source>
        <dbReference type="SAM" id="SignalP"/>
    </source>
</evidence>
<dbReference type="EMBL" id="VYZN01002784">
    <property type="protein sequence ID" value="KAE9521492.1"/>
    <property type="molecule type" value="Genomic_DNA"/>
</dbReference>